<dbReference type="InterPro" id="IPR013216">
    <property type="entry name" value="Methyltransf_11"/>
</dbReference>
<reference evidence="2 3" key="1">
    <citation type="submission" date="2020-05" db="EMBL/GenBank/DDBJ databases">
        <authorList>
            <person name="Kim M.K."/>
        </authorList>
    </citation>
    <scope>NUCLEOTIDE SEQUENCE [LARGE SCALE GENOMIC DNA]</scope>
    <source>
        <strain evidence="2 3">BT25</strain>
    </source>
</reference>
<sequence>MSDKSEFDAYRTTYKETVNQAISFSGLDVDFFTKVKAVRLVDLLRDRLGDPLSLSILDVGCGVGTYHPLLRGKVRKITGIDLSEECLEEGRANNTDVDYRHYDGLRMPFPDNSFDAAFAICVMHHVPPEQWPSFSREMVRVTRPGGLVVIFEHNPYNPFTRRAVNTCPFDADAVLLTKSQTTTHFKSAGLKDVEGRYILSVPAMKGLPRSLDDLLGALPIGAQYFVSGRP</sequence>
<proteinExistence type="predicted"/>
<keyword evidence="3" id="KW-1185">Reference proteome</keyword>
<dbReference type="Gene3D" id="3.40.50.150">
    <property type="entry name" value="Vaccinia Virus protein VP39"/>
    <property type="match status" value="1"/>
</dbReference>
<feature type="domain" description="Methyltransferase type 11" evidence="1">
    <location>
        <begin position="57"/>
        <end position="150"/>
    </location>
</feature>
<dbReference type="RefSeq" id="WP_091950501.1">
    <property type="nucleotide sequence ID" value="NZ_CP088292.1"/>
</dbReference>
<evidence type="ECO:0000313" key="2">
    <source>
        <dbReference type="EMBL" id="NTS30623.1"/>
    </source>
</evidence>
<dbReference type="PANTHER" id="PTHR42912">
    <property type="entry name" value="METHYLTRANSFERASE"/>
    <property type="match status" value="1"/>
</dbReference>
<organism evidence="2 3">
    <name type="scientific">Phyllobacterium pellucidum</name>
    <dbReference type="NCBI Taxonomy" id="2740464"/>
    <lineage>
        <taxon>Bacteria</taxon>
        <taxon>Pseudomonadati</taxon>
        <taxon>Pseudomonadota</taxon>
        <taxon>Alphaproteobacteria</taxon>
        <taxon>Hyphomicrobiales</taxon>
        <taxon>Phyllobacteriaceae</taxon>
        <taxon>Phyllobacterium</taxon>
    </lineage>
</organism>
<gene>
    <name evidence="2" type="ORF">HQ945_05095</name>
</gene>
<keyword evidence="2" id="KW-0808">Transferase</keyword>
<dbReference type="InterPro" id="IPR050508">
    <property type="entry name" value="Methyltransf_Superfamily"/>
</dbReference>
<comment type="caution">
    <text evidence="2">The sequence shown here is derived from an EMBL/GenBank/DDBJ whole genome shotgun (WGS) entry which is preliminary data.</text>
</comment>
<evidence type="ECO:0000313" key="3">
    <source>
        <dbReference type="Proteomes" id="UP000550508"/>
    </source>
</evidence>
<dbReference type="CDD" id="cd02440">
    <property type="entry name" value="AdoMet_MTases"/>
    <property type="match status" value="1"/>
</dbReference>
<dbReference type="Pfam" id="PF08241">
    <property type="entry name" value="Methyltransf_11"/>
    <property type="match status" value="1"/>
</dbReference>
<dbReference type="SUPFAM" id="SSF53335">
    <property type="entry name" value="S-adenosyl-L-methionine-dependent methyltransferases"/>
    <property type="match status" value="1"/>
</dbReference>
<dbReference type="EMBL" id="JABUMX010000001">
    <property type="protein sequence ID" value="NTS30623.1"/>
    <property type="molecule type" value="Genomic_DNA"/>
</dbReference>
<name>A0A849VRW3_9HYPH</name>
<dbReference type="GO" id="GO:0032259">
    <property type="term" value="P:methylation"/>
    <property type="evidence" value="ECO:0007669"/>
    <property type="project" value="UniProtKB-KW"/>
</dbReference>
<keyword evidence="2" id="KW-0489">Methyltransferase</keyword>
<dbReference type="GO" id="GO:0008757">
    <property type="term" value="F:S-adenosylmethionine-dependent methyltransferase activity"/>
    <property type="evidence" value="ECO:0007669"/>
    <property type="project" value="InterPro"/>
</dbReference>
<accession>A0A849VRW3</accession>
<protein>
    <submittedName>
        <fullName evidence="2">Class I SAM-dependent methyltransferase</fullName>
    </submittedName>
</protein>
<dbReference type="PANTHER" id="PTHR42912:SF80">
    <property type="entry name" value="METHYLTRANSFERASE DOMAIN-CONTAINING PROTEIN"/>
    <property type="match status" value="1"/>
</dbReference>
<dbReference type="AlphaFoldDB" id="A0A849VRW3"/>
<evidence type="ECO:0000259" key="1">
    <source>
        <dbReference type="Pfam" id="PF08241"/>
    </source>
</evidence>
<dbReference type="Proteomes" id="UP000550508">
    <property type="component" value="Unassembled WGS sequence"/>
</dbReference>
<dbReference type="InterPro" id="IPR029063">
    <property type="entry name" value="SAM-dependent_MTases_sf"/>
</dbReference>